<accession>A0A0C3CBR3</accession>
<feature type="region of interest" description="Disordered" evidence="2">
    <location>
        <begin position="695"/>
        <end position="740"/>
    </location>
</feature>
<feature type="region of interest" description="Disordered" evidence="2">
    <location>
        <begin position="547"/>
        <end position="574"/>
    </location>
</feature>
<feature type="compositionally biased region" description="Polar residues" evidence="2">
    <location>
        <begin position="177"/>
        <end position="190"/>
    </location>
</feature>
<dbReference type="EMBL" id="KN832884">
    <property type="protein sequence ID" value="KIM96393.1"/>
    <property type="molecule type" value="Genomic_DNA"/>
</dbReference>
<name>A0A0C3CBR3_OIDMZ</name>
<gene>
    <name evidence="3" type="ORF">OIDMADRAFT_148264</name>
</gene>
<dbReference type="Proteomes" id="UP000054321">
    <property type="component" value="Unassembled WGS sequence"/>
</dbReference>
<dbReference type="STRING" id="913774.A0A0C3CBR3"/>
<feature type="region of interest" description="Disordered" evidence="2">
    <location>
        <begin position="1"/>
        <end position="55"/>
    </location>
</feature>
<keyword evidence="1" id="KW-0175">Coiled coil</keyword>
<reference evidence="3 4" key="1">
    <citation type="submission" date="2014-04" db="EMBL/GenBank/DDBJ databases">
        <authorList>
            <consortium name="DOE Joint Genome Institute"/>
            <person name="Kuo A."/>
            <person name="Martino E."/>
            <person name="Perotto S."/>
            <person name="Kohler A."/>
            <person name="Nagy L.G."/>
            <person name="Floudas D."/>
            <person name="Copeland A."/>
            <person name="Barry K.W."/>
            <person name="Cichocki N."/>
            <person name="Veneault-Fourrey C."/>
            <person name="LaButti K."/>
            <person name="Lindquist E.A."/>
            <person name="Lipzen A."/>
            <person name="Lundell T."/>
            <person name="Morin E."/>
            <person name="Murat C."/>
            <person name="Sun H."/>
            <person name="Tunlid A."/>
            <person name="Henrissat B."/>
            <person name="Grigoriev I.V."/>
            <person name="Hibbett D.S."/>
            <person name="Martin F."/>
            <person name="Nordberg H.P."/>
            <person name="Cantor M.N."/>
            <person name="Hua S.X."/>
        </authorList>
    </citation>
    <scope>NUCLEOTIDE SEQUENCE [LARGE SCALE GENOMIC DNA]</scope>
    <source>
        <strain evidence="3 4">Zn</strain>
    </source>
</reference>
<feature type="coiled-coil region" evidence="1">
    <location>
        <begin position="504"/>
        <end position="540"/>
    </location>
</feature>
<evidence type="ECO:0000313" key="4">
    <source>
        <dbReference type="Proteomes" id="UP000054321"/>
    </source>
</evidence>
<feature type="region of interest" description="Disordered" evidence="2">
    <location>
        <begin position="104"/>
        <end position="294"/>
    </location>
</feature>
<organism evidence="3 4">
    <name type="scientific">Oidiodendron maius (strain Zn)</name>
    <dbReference type="NCBI Taxonomy" id="913774"/>
    <lineage>
        <taxon>Eukaryota</taxon>
        <taxon>Fungi</taxon>
        <taxon>Dikarya</taxon>
        <taxon>Ascomycota</taxon>
        <taxon>Pezizomycotina</taxon>
        <taxon>Leotiomycetes</taxon>
        <taxon>Leotiomycetes incertae sedis</taxon>
        <taxon>Myxotrichaceae</taxon>
        <taxon>Oidiodendron</taxon>
    </lineage>
</organism>
<proteinExistence type="predicted"/>
<evidence type="ECO:0000313" key="3">
    <source>
        <dbReference type="EMBL" id="KIM96393.1"/>
    </source>
</evidence>
<dbReference type="HOGENOM" id="CLU_324181_0_0_1"/>
<feature type="compositionally biased region" description="Polar residues" evidence="2">
    <location>
        <begin position="240"/>
        <end position="252"/>
    </location>
</feature>
<evidence type="ECO:0000256" key="1">
    <source>
        <dbReference type="SAM" id="Coils"/>
    </source>
</evidence>
<keyword evidence="4" id="KW-1185">Reference proteome</keyword>
<evidence type="ECO:0000256" key="2">
    <source>
        <dbReference type="SAM" id="MobiDB-lite"/>
    </source>
</evidence>
<dbReference type="OrthoDB" id="5369448at2759"/>
<sequence length="740" mass="82585">MPAERIASNQTIVHHDSWSETKSETTMDESQPKQDVSQPPDEVTSEEEQKARERQIDRIEAQIQAAARAVVASFEDNTYYGEGSVLSARTDESYNAENLAGYEEGSALSTQTYETYDQEIPQLGYDPENSQLTYEGSEGAYETEDDIDAQHPAQDEDEAGDSSSHHDGDVEDDIFSHSENSGRSSINSCHDTSDESNSKELTSPVVGEEAAEPISRIPSGASYTPIPNPHTPSKGMSRPTFRNPSSVRAMQMSSPPPSIFSSPRSSKRQFPTGSRIGTPNSYTSFSPSKRTPTRFKTKKEQPLVLLHVTVLPLTWPHSRAISSPDVPPSLQHVRDNYHLLHEKLGDTVLERGILLPHPQDSYEVLEERLLEALELPVRPRARILKCGHYMGPDTPISDEEGQLHDLNDRDKKWCDICEREVKIEGSSMNEKRETRFRVKVYASNGLMRAGAWAAVWREMERVDVELEPFVEGNLVGELEHFAASFAHIPESSHEVGDDGFVDENETVEHNLHSAEAAINLEEAERVQEEELLRRQRMEEERLREIYGDGHPRAESRMSSTHRRPAPQAPTSRIEHGDSLPELLLAAFKVAMRDRKNVLICVLSVVVILLALKPGTGPRPHLDPVIKDSGLKVVDIITEPVNIIPPETIETSDMPIHTQEPIKAQSVSIETDILEADLMHEPEKDNSFDKDVELYSGSEAPEETSPTGIIFEEDLPSELPLSNLHPQEPPSDIALKQDDGV</sequence>
<evidence type="ECO:0008006" key="5">
    <source>
        <dbReference type="Google" id="ProtNLM"/>
    </source>
</evidence>
<feature type="compositionally biased region" description="Basic and acidic residues" evidence="2">
    <location>
        <begin position="13"/>
        <end position="25"/>
    </location>
</feature>
<protein>
    <recommendedName>
        <fullName evidence="5">Pathway-specific nitrogen regulator</fullName>
    </recommendedName>
</protein>
<dbReference type="AlphaFoldDB" id="A0A0C3CBR3"/>
<feature type="compositionally biased region" description="Polar residues" evidence="2">
    <location>
        <begin position="268"/>
        <end position="290"/>
    </location>
</feature>
<dbReference type="InParanoid" id="A0A0C3CBR3"/>
<reference evidence="4" key="2">
    <citation type="submission" date="2015-01" db="EMBL/GenBank/DDBJ databases">
        <title>Evolutionary Origins and Diversification of the Mycorrhizal Mutualists.</title>
        <authorList>
            <consortium name="DOE Joint Genome Institute"/>
            <consortium name="Mycorrhizal Genomics Consortium"/>
            <person name="Kohler A."/>
            <person name="Kuo A."/>
            <person name="Nagy L.G."/>
            <person name="Floudas D."/>
            <person name="Copeland A."/>
            <person name="Barry K.W."/>
            <person name="Cichocki N."/>
            <person name="Veneault-Fourrey C."/>
            <person name="LaButti K."/>
            <person name="Lindquist E.A."/>
            <person name="Lipzen A."/>
            <person name="Lundell T."/>
            <person name="Morin E."/>
            <person name="Murat C."/>
            <person name="Riley R."/>
            <person name="Ohm R."/>
            <person name="Sun H."/>
            <person name="Tunlid A."/>
            <person name="Henrissat B."/>
            <person name="Grigoriev I.V."/>
            <person name="Hibbett D.S."/>
            <person name="Martin F."/>
        </authorList>
    </citation>
    <scope>NUCLEOTIDE SEQUENCE [LARGE SCALE GENOMIC DNA]</scope>
    <source>
        <strain evidence="4">Zn</strain>
    </source>
</reference>